<evidence type="ECO:0000313" key="3">
    <source>
        <dbReference type="Proteomes" id="UP000006322"/>
    </source>
</evidence>
<dbReference type="PANTHER" id="PTHR33164">
    <property type="entry name" value="TRANSCRIPTIONAL REGULATOR, MARR FAMILY"/>
    <property type="match status" value="1"/>
</dbReference>
<dbReference type="PANTHER" id="PTHR33164:SF57">
    <property type="entry name" value="MARR-FAMILY TRANSCRIPTIONAL REGULATOR"/>
    <property type="match status" value="1"/>
</dbReference>
<dbReference type="InterPro" id="IPR000835">
    <property type="entry name" value="HTH_MarR-typ"/>
</dbReference>
<accession>K6ZW71</accession>
<dbReference type="OrthoDB" id="5327581at2"/>
<keyword evidence="3" id="KW-1185">Reference proteome</keyword>
<protein>
    <submittedName>
        <fullName evidence="2">MarR family transcriptional regulator</fullName>
    </submittedName>
</protein>
<reference evidence="3" key="1">
    <citation type="journal article" date="2014" name="Environ. Microbiol.">
        <title>Comparative genomics of the marine bacterial genus Glaciecola reveals the high degree of genomic diversity and genomic characteristic for cold adaptation.</title>
        <authorList>
            <person name="Qin Q.L."/>
            <person name="Xie B.B."/>
            <person name="Yu Y."/>
            <person name="Shu Y.L."/>
            <person name="Rong J.C."/>
            <person name="Zhang Y.J."/>
            <person name="Zhao D.L."/>
            <person name="Chen X.L."/>
            <person name="Zhang X.Y."/>
            <person name="Chen B."/>
            <person name="Zhou B.C."/>
            <person name="Zhang Y.Z."/>
        </authorList>
    </citation>
    <scope>NUCLEOTIDE SEQUENCE [LARGE SCALE GENOMIC DNA]</scope>
    <source>
        <strain evidence="3">LMG 21857</strain>
    </source>
</reference>
<evidence type="ECO:0000259" key="1">
    <source>
        <dbReference type="PROSITE" id="PS50995"/>
    </source>
</evidence>
<dbReference type="Gene3D" id="1.10.10.10">
    <property type="entry name" value="Winged helix-like DNA-binding domain superfamily/Winged helix DNA-binding domain"/>
    <property type="match status" value="1"/>
</dbReference>
<evidence type="ECO:0000313" key="2">
    <source>
        <dbReference type="EMBL" id="GAC33033.1"/>
    </source>
</evidence>
<dbReference type="AlphaFoldDB" id="K6ZW71"/>
<organism evidence="2 3">
    <name type="scientific">Paraglaciecola polaris LMG 21857</name>
    <dbReference type="NCBI Taxonomy" id="1129793"/>
    <lineage>
        <taxon>Bacteria</taxon>
        <taxon>Pseudomonadati</taxon>
        <taxon>Pseudomonadota</taxon>
        <taxon>Gammaproteobacteria</taxon>
        <taxon>Alteromonadales</taxon>
        <taxon>Alteromonadaceae</taxon>
        <taxon>Paraglaciecola</taxon>
    </lineage>
</organism>
<feature type="domain" description="HTH marR-type" evidence="1">
    <location>
        <begin position="4"/>
        <end position="137"/>
    </location>
</feature>
<dbReference type="InterPro" id="IPR036390">
    <property type="entry name" value="WH_DNA-bd_sf"/>
</dbReference>
<dbReference type="GO" id="GO:0006950">
    <property type="term" value="P:response to stress"/>
    <property type="evidence" value="ECO:0007669"/>
    <property type="project" value="TreeGrafter"/>
</dbReference>
<dbReference type="EMBL" id="BAER01000046">
    <property type="protein sequence ID" value="GAC33033.1"/>
    <property type="molecule type" value="Genomic_DNA"/>
</dbReference>
<dbReference type="SMART" id="SM00347">
    <property type="entry name" value="HTH_MARR"/>
    <property type="match status" value="1"/>
</dbReference>
<dbReference type="GO" id="GO:0003700">
    <property type="term" value="F:DNA-binding transcription factor activity"/>
    <property type="evidence" value="ECO:0007669"/>
    <property type="project" value="InterPro"/>
</dbReference>
<dbReference type="PROSITE" id="PS50995">
    <property type="entry name" value="HTH_MARR_2"/>
    <property type="match status" value="1"/>
</dbReference>
<dbReference type="Proteomes" id="UP000006322">
    <property type="component" value="Unassembled WGS sequence"/>
</dbReference>
<dbReference type="InterPro" id="IPR036388">
    <property type="entry name" value="WH-like_DNA-bd_sf"/>
</dbReference>
<sequence>MKKQLKIFHLLQLAHAALFKAADRKLKSEMQISTTQLGVLFSLAKCDNAPITAIADQLNMSYSSMSGVVDRMSKAELVKREKNPNDARVQNVILLPKGKALCEQSSHQVRNINRALLSEFSIGEQETIARFLVHVAKNAEKIVASDNSPPSKKEI</sequence>
<comment type="caution">
    <text evidence="2">The sequence shown here is derived from an EMBL/GenBank/DDBJ whole genome shotgun (WGS) entry which is preliminary data.</text>
</comment>
<name>K6ZW71_9ALTE</name>
<dbReference type="Pfam" id="PF01047">
    <property type="entry name" value="MarR"/>
    <property type="match status" value="1"/>
</dbReference>
<dbReference type="InterPro" id="IPR039422">
    <property type="entry name" value="MarR/SlyA-like"/>
</dbReference>
<proteinExistence type="predicted"/>
<dbReference type="SUPFAM" id="SSF46785">
    <property type="entry name" value="Winged helix' DNA-binding domain"/>
    <property type="match status" value="1"/>
</dbReference>
<dbReference type="STRING" id="1129793.GPLA_2128"/>
<gene>
    <name evidence="2" type="ORF">GPLA_2128</name>
</gene>
<dbReference type="RefSeq" id="WP_007104816.1">
    <property type="nucleotide sequence ID" value="NZ_BAER01000046.1"/>
</dbReference>